<dbReference type="GO" id="GO:0006629">
    <property type="term" value="P:lipid metabolic process"/>
    <property type="evidence" value="ECO:0007669"/>
    <property type="project" value="InterPro"/>
</dbReference>
<proteinExistence type="predicted"/>
<organism evidence="2">
    <name type="scientific">viral metagenome</name>
    <dbReference type="NCBI Taxonomy" id="1070528"/>
    <lineage>
        <taxon>unclassified sequences</taxon>
        <taxon>metagenomes</taxon>
        <taxon>organismal metagenomes</taxon>
    </lineage>
</organism>
<dbReference type="CDD" id="cd00519">
    <property type="entry name" value="Lipase_3"/>
    <property type="match status" value="1"/>
</dbReference>
<dbReference type="Pfam" id="PF01764">
    <property type="entry name" value="Lipase_3"/>
    <property type="match status" value="1"/>
</dbReference>
<dbReference type="InterPro" id="IPR029058">
    <property type="entry name" value="AB_hydrolase_fold"/>
</dbReference>
<dbReference type="PANTHER" id="PTHR45856">
    <property type="entry name" value="ALPHA/BETA-HYDROLASES SUPERFAMILY PROTEIN"/>
    <property type="match status" value="1"/>
</dbReference>
<dbReference type="InterPro" id="IPR051218">
    <property type="entry name" value="Sec_MonoDiacylglyc_Lipase"/>
</dbReference>
<sequence length="282" mass="32505">MGRQIVVFLFMITRVFSAWAQNFSIEQANISALLSAIAYCVKKEYVNHAFHGPLTGFLVNDVIYDTKSDLQGFIGTLPSTQDIYIVFRGSSSVRNWIEDLDIQMTDYYTFPYCNCKVHTGFYESMLRVFPQIYETIMNMRLEHGQIIVTGHSYGAAVAQLTAMQLSAFYIPSSVYNFGQPRIGDTFYARLVNSQIKTMWRIVHDRDIVPHLPPTRGFDYVHSCGEIFEDAYGVLYSCSDVDCEDKYCSHRYKLRETTVKDHEVYLGHKMECTAESQMPTFQY</sequence>
<dbReference type="EMBL" id="MN739648">
    <property type="protein sequence ID" value="QHT18084.1"/>
    <property type="molecule type" value="Genomic_DNA"/>
</dbReference>
<reference evidence="2" key="1">
    <citation type="journal article" date="2020" name="Nature">
        <title>Giant virus diversity and host interactions through global metagenomics.</title>
        <authorList>
            <person name="Schulz F."/>
            <person name="Roux S."/>
            <person name="Paez-Espino D."/>
            <person name="Jungbluth S."/>
            <person name="Walsh D.A."/>
            <person name="Denef V.J."/>
            <person name="McMahon K.D."/>
            <person name="Konstantinidis K.T."/>
            <person name="Eloe-Fadrosh E.A."/>
            <person name="Kyrpides N.C."/>
            <person name="Woyke T."/>
        </authorList>
    </citation>
    <scope>NUCLEOTIDE SEQUENCE</scope>
    <source>
        <strain evidence="2">GVMAG-M-3300023174-3</strain>
    </source>
</reference>
<dbReference type="InterPro" id="IPR002921">
    <property type="entry name" value="Fungal_lipase-type"/>
</dbReference>
<dbReference type="SUPFAM" id="SSF53474">
    <property type="entry name" value="alpha/beta-Hydrolases"/>
    <property type="match status" value="1"/>
</dbReference>
<feature type="domain" description="Fungal lipase-type" evidence="1">
    <location>
        <begin position="84"/>
        <end position="214"/>
    </location>
</feature>
<dbReference type="Gene3D" id="3.40.50.1820">
    <property type="entry name" value="alpha/beta hydrolase"/>
    <property type="match status" value="1"/>
</dbReference>
<accession>A0A6C0DP31</accession>
<evidence type="ECO:0000313" key="2">
    <source>
        <dbReference type="EMBL" id="QHT18084.1"/>
    </source>
</evidence>
<name>A0A6C0DP31_9ZZZZ</name>
<dbReference type="PANTHER" id="PTHR45856:SF24">
    <property type="entry name" value="FUNGAL LIPASE-LIKE DOMAIN-CONTAINING PROTEIN"/>
    <property type="match status" value="1"/>
</dbReference>
<evidence type="ECO:0000259" key="1">
    <source>
        <dbReference type="Pfam" id="PF01764"/>
    </source>
</evidence>
<protein>
    <recommendedName>
        <fullName evidence="1">Fungal lipase-type domain-containing protein</fullName>
    </recommendedName>
</protein>
<dbReference type="AlphaFoldDB" id="A0A6C0DP31"/>